<accession>A0A183HXB9</accession>
<name>A0A183HXB9_9BILA</name>
<sequence>SCNTLLIDCNDVLLVLLLGRGERLTLDDADVDERDPILSGDLGGIACDNGIGVIGFDFLVTIFDVVSLEMVPSVSLQTSTGESGVDRIRKVYKCPLRGAKNGKILAVSFGRPQRPLRMVVKCC</sequence>
<protein>
    <submittedName>
        <fullName evidence="3">MMS1_N domain-containing protein</fullName>
    </submittedName>
</protein>
<dbReference type="EMBL" id="UZAJ01018434">
    <property type="protein sequence ID" value="VDO82146.1"/>
    <property type="molecule type" value="Genomic_DNA"/>
</dbReference>
<reference evidence="3" key="1">
    <citation type="submission" date="2016-06" db="UniProtKB">
        <authorList>
            <consortium name="WormBaseParasite"/>
        </authorList>
    </citation>
    <scope>IDENTIFICATION</scope>
</reference>
<evidence type="ECO:0000313" key="2">
    <source>
        <dbReference type="Proteomes" id="UP000267606"/>
    </source>
</evidence>
<organism evidence="3">
    <name type="scientific">Onchocerca flexuosa</name>
    <dbReference type="NCBI Taxonomy" id="387005"/>
    <lineage>
        <taxon>Eukaryota</taxon>
        <taxon>Metazoa</taxon>
        <taxon>Ecdysozoa</taxon>
        <taxon>Nematoda</taxon>
        <taxon>Chromadorea</taxon>
        <taxon>Rhabditida</taxon>
        <taxon>Spirurina</taxon>
        <taxon>Spiruromorpha</taxon>
        <taxon>Filarioidea</taxon>
        <taxon>Onchocercidae</taxon>
        <taxon>Onchocerca</taxon>
    </lineage>
</organism>
<dbReference type="Proteomes" id="UP000267606">
    <property type="component" value="Unassembled WGS sequence"/>
</dbReference>
<gene>
    <name evidence="1" type="ORF">OFLC_LOCUS12130</name>
</gene>
<dbReference type="WBParaSite" id="OFLC_0001213101-mRNA-1">
    <property type="protein sequence ID" value="OFLC_0001213101-mRNA-1"/>
    <property type="gene ID" value="OFLC_0001213101"/>
</dbReference>
<reference evidence="1 2" key="2">
    <citation type="submission" date="2018-11" db="EMBL/GenBank/DDBJ databases">
        <authorList>
            <consortium name="Pathogen Informatics"/>
        </authorList>
    </citation>
    <scope>NUCLEOTIDE SEQUENCE [LARGE SCALE GENOMIC DNA]</scope>
</reference>
<proteinExistence type="predicted"/>
<dbReference type="AlphaFoldDB" id="A0A183HXB9"/>
<evidence type="ECO:0000313" key="3">
    <source>
        <dbReference type="WBParaSite" id="OFLC_0001213101-mRNA-1"/>
    </source>
</evidence>
<evidence type="ECO:0000313" key="1">
    <source>
        <dbReference type="EMBL" id="VDO82146.1"/>
    </source>
</evidence>
<keyword evidence="2" id="KW-1185">Reference proteome</keyword>